<feature type="domain" description="PEP-utilising enzyme C-terminal" evidence="14">
    <location>
        <begin position="253"/>
        <end position="519"/>
    </location>
</feature>
<dbReference type="InterPro" id="IPR024692">
    <property type="entry name" value="PTS_EI"/>
</dbReference>
<evidence type="ECO:0000256" key="2">
    <source>
        <dbReference type="ARBA" id="ARBA00007837"/>
    </source>
</evidence>
<dbReference type="InterPro" id="IPR040442">
    <property type="entry name" value="Pyrv_kinase-like_dom_sf"/>
</dbReference>
<dbReference type="Gene3D" id="3.50.30.10">
    <property type="entry name" value="Phosphohistidine domain"/>
    <property type="match status" value="1"/>
</dbReference>
<dbReference type="InterPro" id="IPR036618">
    <property type="entry name" value="PtsI_HPr-bd_sf"/>
</dbReference>
<comment type="cofactor">
    <cofactor evidence="1 9 12">
        <name>Mg(2+)</name>
        <dbReference type="ChEBI" id="CHEBI:18420"/>
    </cofactor>
</comment>
<evidence type="ECO:0000256" key="11">
    <source>
        <dbReference type="PIRSR" id="PIRSR000732-2"/>
    </source>
</evidence>
<evidence type="ECO:0000256" key="6">
    <source>
        <dbReference type="ARBA" id="ARBA00022777"/>
    </source>
</evidence>
<evidence type="ECO:0000256" key="12">
    <source>
        <dbReference type="PIRSR" id="PIRSR000732-3"/>
    </source>
</evidence>
<evidence type="ECO:0000259" key="15">
    <source>
        <dbReference type="Pfam" id="PF05524"/>
    </source>
</evidence>
<feature type="active site" description="Proton donor" evidence="10">
    <location>
        <position position="483"/>
    </location>
</feature>
<name>A0A7I9WI58_9MYCO</name>
<evidence type="ECO:0000313" key="17">
    <source>
        <dbReference type="Proteomes" id="UP000465241"/>
    </source>
</evidence>
<dbReference type="GO" id="GO:0008965">
    <property type="term" value="F:phosphoenolpyruvate-protein phosphotransferase activity"/>
    <property type="evidence" value="ECO:0007669"/>
    <property type="project" value="UniProtKB-EC"/>
</dbReference>
<feature type="binding site" evidence="11">
    <location>
        <position position="288"/>
    </location>
    <ligand>
        <name>phosphoenolpyruvate</name>
        <dbReference type="ChEBI" id="CHEBI:58702"/>
    </ligand>
</feature>
<dbReference type="Pfam" id="PF02896">
    <property type="entry name" value="PEP-utilizers_C"/>
    <property type="match status" value="1"/>
</dbReference>
<dbReference type="EMBL" id="BLKT01000003">
    <property type="protein sequence ID" value="GFG57028.1"/>
    <property type="molecule type" value="Genomic_DNA"/>
</dbReference>
<feature type="binding site" evidence="12">
    <location>
        <position position="412"/>
    </location>
    <ligand>
        <name>Mg(2+)</name>
        <dbReference type="ChEBI" id="CHEBI:18420"/>
    </ligand>
</feature>
<dbReference type="GO" id="GO:0009401">
    <property type="term" value="P:phosphoenolpyruvate-dependent sugar phosphotransferase system"/>
    <property type="evidence" value="ECO:0007669"/>
    <property type="project" value="UniProtKB-KW"/>
</dbReference>
<keyword evidence="9" id="KW-0963">Cytoplasm</keyword>
<dbReference type="InterPro" id="IPR023151">
    <property type="entry name" value="PEP_util_CS"/>
</dbReference>
<dbReference type="EC" id="2.7.3.9" evidence="9"/>
<evidence type="ECO:0000256" key="1">
    <source>
        <dbReference type="ARBA" id="ARBA00001946"/>
    </source>
</evidence>
<organism evidence="16 17">
    <name type="scientific">Mycolicibacterium murale</name>
    <dbReference type="NCBI Taxonomy" id="182220"/>
    <lineage>
        <taxon>Bacteria</taxon>
        <taxon>Bacillati</taxon>
        <taxon>Actinomycetota</taxon>
        <taxon>Actinomycetes</taxon>
        <taxon>Mycobacteriales</taxon>
        <taxon>Mycobacteriaceae</taxon>
        <taxon>Mycolicibacterium</taxon>
    </lineage>
</organism>
<comment type="function">
    <text evidence="9">General (non sugar-specific) component of the phosphoenolpyruvate-dependent sugar phosphotransferase system (sugar PTS). This major carbohydrate active-transport system catalyzes the phosphorylation of incoming sugar substrates concomitantly with their translocation across the cell membrane. Enzyme I transfers the phosphoryl group from phosphoenolpyruvate (PEP) to the phosphoryl carrier protein (HPr).</text>
</comment>
<dbReference type="Gene3D" id="1.10.274.10">
    <property type="entry name" value="PtsI, HPr-binding domain"/>
    <property type="match status" value="1"/>
</dbReference>
<dbReference type="SUPFAM" id="SSF51621">
    <property type="entry name" value="Phosphoenolpyruvate/pyruvate domain"/>
    <property type="match status" value="1"/>
</dbReference>
<feature type="domain" description="PEP-utilising enzyme mobile" evidence="13">
    <location>
        <begin position="152"/>
        <end position="221"/>
    </location>
</feature>
<keyword evidence="9" id="KW-0762">Sugar transport</keyword>
<keyword evidence="9" id="KW-0598">Phosphotransferase system</keyword>
<evidence type="ECO:0000259" key="13">
    <source>
        <dbReference type="Pfam" id="PF00391"/>
    </source>
</evidence>
<keyword evidence="5 9" id="KW-0479">Metal-binding</keyword>
<dbReference type="SUPFAM" id="SSF47831">
    <property type="entry name" value="Enzyme I of the PEP:sugar phosphotransferase system HPr-binding (sub)domain"/>
    <property type="match status" value="1"/>
</dbReference>
<dbReference type="InterPro" id="IPR036637">
    <property type="entry name" value="Phosphohistidine_dom_sf"/>
</dbReference>
<keyword evidence="6 9" id="KW-0418">Kinase</keyword>
<dbReference type="Pfam" id="PF00391">
    <property type="entry name" value="PEP-utilizers"/>
    <property type="match status" value="1"/>
</dbReference>
<dbReference type="InterPro" id="IPR015813">
    <property type="entry name" value="Pyrv/PenolPyrv_kinase-like_dom"/>
</dbReference>
<gene>
    <name evidence="16" type="primary">ptsI</name>
    <name evidence="16" type="ORF">MMUR_11640</name>
</gene>
<accession>A0A7I9WI58</accession>
<comment type="similarity">
    <text evidence="2 9">Belongs to the PEP-utilizing enzyme family.</text>
</comment>
<sequence>MLQGVPVVPGVRYAPVIRPGRMPQVDELSAGPEVAEAQRPAEAGRFAAAAAAVAGRLKDRAAHATGAASEVLAATAMLAQDRAWLGAAEKRINQGEPAVRATVEAVAQFTDLFTQMGGLMAERVTDLRDIRDRVVAELSGLAEPGVPVPDVPSILCAEDLAPADTAGLDPERIIALATTLGGPTSHTAIIARQLGIPCVVAVTGLDAVAPGTPVLVDGTRGTVEVDPDPDHARAQVDSAAAAAAATANWAGPGATRDGHPVAVLANVQDGASARAATQVPAEGIGLFRTELCFLNRDTEPTVGEQTEIYTEVLDAFPGRKVVIRTLDAGSDKPLRFAGHAEEANPALGVRGIRIAAGNPDLLDNQLEAIAAAAARSGASPWVMAPMIATPEEARNFAERVRAHGLTPGVMIEIPAAALLADRILAHVDFLSIGTNDLAQYTMAADRMSAELATLTDPWQPGVLALVAMAANAGAAVGKPVGVCGEAAADPLLACVLAGLGVSSLSAASAAVRAVGATLSAVTLAQCREAADAVLRTASAAQARAAALAVLG</sequence>
<protein>
    <recommendedName>
        <fullName evidence="3 9">Phosphoenolpyruvate-protein phosphotransferase</fullName>
        <ecNumber evidence="9">2.7.3.9</ecNumber>
    </recommendedName>
    <alternativeName>
        <fullName evidence="8 9">Phosphotransferase system, enzyme I</fullName>
    </alternativeName>
</protein>
<evidence type="ECO:0000256" key="9">
    <source>
        <dbReference type="PIRNR" id="PIRNR000732"/>
    </source>
</evidence>
<reference evidence="16 17" key="1">
    <citation type="journal article" date="2019" name="Emerg. Microbes Infect.">
        <title>Comprehensive subspecies identification of 175 nontuberculous mycobacteria species based on 7547 genomic profiles.</title>
        <authorList>
            <person name="Matsumoto Y."/>
            <person name="Kinjo T."/>
            <person name="Motooka D."/>
            <person name="Nabeya D."/>
            <person name="Jung N."/>
            <person name="Uechi K."/>
            <person name="Horii T."/>
            <person name="Iida T."/>
            <person name="Fujita J."/>
            <person name="Nakamura S."/>
        </authorList>
    </citation>
    <scope>NUCLEOTIDE SEQUENCE [LARGE SCALE GENOMIC DNA]</scope>
    <source>
        <strain evidence="16 17">JCM 13392</strain>
    </source>
</reference>
<feature type="binding site" evidence="12">
    <location>
        <position position="436"/>
    </location>
    <ligand>
        <name>Mg(2+)</name>
        <dbReference type="ChEBI" id="CHEBI:18420"/>
    </ligand>
</feature>
<dbReference type="Pfam" id="PF05524">
    <property type="entry name" value="PEP-utilisers_N"/>
    <property type="match status" value="1"/>
</dbReference>
<dbReference type="PIRSF" id="PIRSF000732">
    <property type="entry name" value="PTS_enzyme_I"/>
    <property type="match status" value="1"/>
</dbReference>
<keyword evidence="7 9" id="KW-0460">Magnesium</keyword>
<dbReference type="InterPro" id="IPR008731">
    <property type="entry name" value="PTS_EIN"/>
</dbReference>
<evidence type="ECO:0000256" key="4">
    <source>
        <dbReference type="ARBA" id="ARBA00022679"/>
    </source>
</evidence>
<comment type="subcellular location">
    <subcellularLocation>
        <location evidence="9">Cytoplasm</location>
    </subcellularLocation>
</comment>
<dbReference type="PROSITE" id="PS00742">
    <property type="entry name" value="PEP_ENZYMES_2"/>
    <property type="match status" value="1"/>
</dbReference>
<feature type="binding site" evidence="11">
    <location>
        <position position="446"/>
    </location>
    <ligand>
        <name>phosphoenolpyruvate</name>
        <dbReference type="ChEBI" id="CHEBI:58702"/>
    </ligand>
</feature>
<dbReference type="GO" id="GO:0046872">
    <property type="term" value="F:metal ion binding"/>
    <property type="evidence" value="ECO:0007669"/>
    <property type="project" value="UniProtKB-KW"/>
</dbReference>
<proteinExistence type="inferred from homology"/>
<dbReference type="Proteomes" id="UP000465241">
    <property type="component" value="Unassembled WGS sequence"/>
</dbReference>
<dbReference type="AlphaFoldDB" id="A0A7I9WI58"/>
<dbReference type="InterPro" id="IPR008279">
    <property type="entry name" value="PEP-util_enz_mobile_dom"/>
</dbReference>
<feature type="active site" description="Tele-phosphohistidine intermediate" evidence="10">
    <location>
        <position position="186"/>
    </location>
</feature>
<keyword evidence="16" id="KW-0670">Pyruvate</keyword>
<dbReference type="Gene3D" id="3.20.20.60">
    <property type="entry name" value="Phosphoenolpyruvate-binding domains"/>
    <property type="match status" value="1"/>
</dbReference>
<feature type="domain" description="Phosphotransferase system enzyme I N-terminal" evidence="15">
    <location>
        <begin position="3"/>
        <end position="123"/>
    </location>
</feature>
<dbReference type="InterPro" id="IPR050499">
    <property type="entry name" value="PEP-utilizing_PTS_enzyme"/>
</dbReference>
<dbReference type="PANTHER" id="PTHR46244">
    <property type="entry name" value="PHOSPHOENOLPYRUVATE-PROTEIN PHOSPHOTRANSFERASE"/>
    <property type="match status" value="1"/>
</dbReference>
<dbReference type="SUPFAM" id="SSF52009">
    <property type="entry name" value="Phosphohistidine domain"/>
    <property type="match status" value="1"/>
</dbReference>
<dbReference type="PRINTS" id="PR01736">
    <property type="entry name" value="PHPHTRNFRASE"/>
</dbReference>
<evidence type="ECO:0000313" key="16">
    <source>
        <dbReference type="EMBL" id="GFG57028.1"/>
    </source>
</evidence>
<evidence type="ECO:0000256" key="3">
    <source>
        <dbReference type="ARBA" id="ARBA00016544"/>
    </source>
</evidence>
<dbReference type="GO" id="GO:0016301">
    <property type="term" value="F:kinase activity"/>
    <property type="evidence" value="ECO:0007669"/>
    <property type="project" value="UniProtKB-KW"/>
</dbReference>
<keyword evidence="17" id="KW-1185">Reference proteome</keyword>
<dbReference type="InterPro" id="IPR018274">
    <property type="entry name" value="PEP_util_AS"/>
</dbReference>
<evidence type="ECO:0000256" key="10">
    <source>
        <dbReference type="PIRSR" id="PIRSR000732-1"/>
    </source>
</evidence>
<comment type="catalytic activity">
    <reaction evidence="9">
        <text>L-histidyl-[protein] + phosphoenolpyruvate = N(pros)-phospho-L-histidyl-[protein] + pyruvate</text>
        <dbReference type="Rhea" id="RHEA:23880"/>
        <dbReference type="Rhea" id="RHEA-COMP:9745"/>
        <dbReference type="Rhea" id="RHEA-COMP:9746"/>
        <dbReference type="ChEBI" id="CHEBI:15361"/>
        <dbReference type="ChEBI" id="CHEBI:29979"/>
        <dbReference type="ChEBI" id="CHEBI:58702"/>
        <dbReference type="ChEBI" id="CHEBI:64837"/>
        <dbReference type="EC" id="2.7.3.9"/>
    </reaction>
</comment>
<comment type="caution">
    <text evidence="16">The sequence shown here is derived from an EMBL/GenBank/DDBJ whole genome shotgun (WGS) entry which is preliminary data.</text>
</comment>
<evidence type="ECO:0000256" key="5">
    <source>
        <dbReference type="ARBA" id="ARBA00022723"/>
    </source>
</evidence>
<dbReference type="PANTHER" id="PTHR46244:SF3">
    <property type="entry name" value="PHOSPHOENOLPYRUVATE-PROTEIN PHOSPHOTRANSFERASE"/>
    <property type="match status" value="1"/>
</dbReference>
<evidence type="ECO:0000256" key="7">
    <source>
        <dbReference type="ARBA" id="ARBA00022842"/>
    </source>
</evidence>
<dbReference type="GO" id="GO:0005737">
    <property type="term" value="C:cytoplasm"/>
    <property type="evidence" value="ECO:0007669"/>
    <property type="project" value="UniProtKB-SubCell"/>
</dbReference>
<keyword evidence="9" id="KW-0813">Transport</keyword>
<keyword evidence="4 9" id="KW-0808">Transferase</keyword>
<feature type="binding site" evidence="11">
    <location>
        <begin position="435"/>
        <end position="436"/>
    </location>
    <ligand>
        <name>phosphoenolpyruvate</name>
        <dbReference type="ChEBI" id="CHEBI:58702"/>
    </ligand>
</feature>
<dbReference type="PROSITE" id="PS00370">
    <property type="entry name" value="PEP_ENZYMES_PHOS_SITE"/>
    <property type="match status" value="1"/>
</dbReference>
<evidence type="ECO:0000259" key="14">
    <source>
        <dbReference type="Pfam" id="PF02896"/>
    </source>
</evidence>
<dbReference type="InterPro" id="IPR000121">
    <property type="entry name" value="PEP_util_C"/>
</dbReference>
<evidence type="ECO:0000256" key="8">
    <source>
        <dbReference type="ARBA" id="ARBA00033235"/>
    </source>
</evidence>
<feature type="binding site" evidence="11">
    <location>
        <position position="324"/>
    </location>
    <ligand>
        <name>phosphoenolpyruvate</name>
        <dbReference type="ChEBI" id="CHEBI:58702"/>
    </ligand>
</feature>